<gene>
    <name evidence="1" type="ORF">FWILDA_LOCUS8528</name>
</gene>
<comment type="caution">
    <text evidence="1">The sequence shown here is derived from an EMBL/GenBank/DDBJ whole genome shotgun (WGS) entry which is preliminary data.</text>
</comment>
<evidence type="ECO:0000313" key="2">
    <source>
        <dbReference type="Proteomes" id="UP001153678"/>
    </source>
</evidence>
<proteinExistence type="predicted"/>
<organism evidence="1 2">
    <name type="scientific">Funneliformis geosporum</name>
    <dbReference type="NCBI Taxonomy" id="1117311"/>
    <lineage>
        <taxon>Eukaryota</taxon>
        <taxon>Fungi</taxon>
        <taxon>Fungi incertae sedis</taxon>
        <taxon>Mucoromycota</taxon>
        <taxon>Glomeromycotina</taxon>
        <taxon>Glomeromycetes</taxon>
        <taxon>Glomerales</taxon>
        <taxon>Glomeraceae</taxon>
        <taxon>Funneliformis</taxon>
    </lineage>
</organism>
<reference evidence="1" key="1">
    <citation type="submission" date="2022-08" db="EMBL/GenBank/DDBJ databases">
        <authorList>
            <person name="Kallberg Y."/>
            <person name="Tangrot J."/>
            <person name="Rosling A."/>
        </authorList>
    </citation>
    <scope>NUCLEOTIDE SEQUENCE</scope>
    <source>
        <strain evidence="1">Wild A</strain>
    </source>
</reference>
<keyword evidence="2" id="KW-1185">Reference proteome</keyword>
<protein>
    <submittedName>
        <fullName evidence="1">1154_t:CDS:1</fullName>
    </submittedName>
</protein>
<sequence>MLTISAAILFVSEKLGNFWCRLFLREMKKLLKGIKPLKITLNLFEKIHIQKDRIEIDDIMKVCVGN</sequence>
<accession>A0A9W4SQW7</accession>
<dbReference type="EMBL" id="CAMKVN010001834">
    <property type="protein sequence ID" value="CAI2178322.1"/>
    <property type="molecule type" value="Genomic_DNA"/>
</dbReference>
<name>A0A9W4SQW7_9GLOM</name>
<dbReference type="Proteomes" id="UP001153678">
    <property type="component" value="Unassembled WGS sequence"/>
</dbReference>
<dbReference type="AlphaFoldDB" id="A0A9W4SQW7"/>
<evidence type="ECO:0000313" key="1">
    <source>
        <dbReference type="EMBL" id="CAI2178322.1"/>
    </source>
</evidence>